<feature type="region of interest" description="Disordered" evidence="1">
    <location>
        <begin position="151"/>
        <end position="174"/>
    </location>
</feature>
<evidence type="ECO:0000256" key="1">
    <source>
        <dbReference type="SAM" id="MobiDB-lite"/>
    </source>
</evidence>
<dbReference type="GO" id="GO:0005829">
    <property type="term" value="C:cytosol"/>
    <property type="evidence" value="ECO:0007669"/>
    <property type="project" value="TreeGrafter"/>
</dbReference>
<sequence length="895" mass="99120">MAYNGGSVSAEQVDMVTMVTGFADQALIRNALQDNHGNVSNVINEYLDDAEKFRRKYGWDENAFSAGREGENTPGSNANGPAFVVHPPVIYGTEPSSFFDTAPSRPPSRANNRSPMSRLVDVAVGEYTTDAPSNRQEEEDQLRRAINESLSASGVQSPQTFPPPPPPLPQQSGITNSPGLLPIHFGPANRLDYDPDEWAMIELKNRETDPDPSLRARKAGAPVLLRCRQEKVWEKHRIGALLMILQQIPAARNALLQCGETPRYGYGTNGDWWQGQPILPPSQMAPNGWPNDSAVSWSDELHRLIAFLEATERSYGTADILPQASNLAGKETGDAEKDFFSNFAELHPAEGPNENREALISSVEIVAFDDGSPQGGDRFGLLDLQVSKDADPQPEDLYNVMDWLFFPDLKLAKEDPSAARMAWITQPSDIITCRLQADDGLPGPLLLPETFFLDRYMRTRGKEIHEIQMDMIALWKAYDAWQRKEDELIKWVNPQTNKAYDRRVLIKAAVRRCRERIRRISHRAYWREHEQTPADGEGEYYLPEHVGKPILLSEEASIVAHYQAKTQELEGQLAEMERLMNEQAVPERQTIHEIKARLSQLLTRPSREERWNPTHKYTLRGVVSDPNTVYLRMRGPVGEPEATPAEGSPASGESGEGGWWKVSFRTEDNTVEHTAVEYENVLLEACGTGCQPIAVYATDKAMAQEYLPLSDALKTFVKLDNRLFKQELLQSNRIGHKRSAGLGDGSQSKRLQRSVSMDSMATNQASAGGSDNDTRDGSLDPDPIGTWSGGSPERGLVQDDSIPDLVDQPPQHPPPPYANDVEMETGVSPTLAQVTLQDPKSSSPPAPEMQERPNAQFVTRPNISGSGAAAGVEEEPLIDLGDGNNGRFEAPVNGL</sequence>
<dbReference type="InterPro" id="IPR055335">
    <property type="entry name" value="Ucp6/RUP1"/>
</dbReference>
<accession>A0AAN6U739</accession>
<feature type="region of interest" description="Disordered" evidence="1">
    <location>
        <begin position="735"/>
        <end position="822"/>
    </location>
</feature>
<gene>
    <name evidence="2" type="ORF">N657DRAFT_641623</name>
</gene>
<reference evidence="2" key="2">
    <citation type="submission" date="2023-05" db="EMBL/GenBank/DDBJ databases">
        <authorList>
            <consortium name="Lawrence Berkeley National Laboratory"/>
            <person name="Steindorff A."/>
            <person name="Hensen N."/>
            <person name="Bonometti L."/>
            <person name="Westerberg I."/>
            <person name="Brannstrom I.O."/>
            <person name="Guillou S."/>
            <person name="Cros-Aarteil S."/>
            <person name="Calhoun S."/>
            <person name="Haridas S."/>
            <person name="Kuo A."/>
            <person name="Mondo S."/>
            <person name="Pangilinan J."/>
            <person name="Riley R."/>
            <person name="Labutti K."/>
            <person name="Andreopoulos B."/>
            <person name="Lipzen A."/>
            <person name="Chen C."/>
            <person name="Yanf M."/>
            <person name="Daum C."/>
            <person name="Ng V."/>
            <person name="Clum A."/>
            <person name="Ohm R."/>
            <person name="Martin F."/>
            <person name="Silar P."/>
            <person name="Natvig D."/>
            <person name="Lalanne C."/>
            <person name="Gautier V."/>
            <person name="Ament-Velasquez S.L."/>
            <person name="Kruys A."/>
            <person name="Hutchinson M.I."/>
            <person name="Powell A.J."/>
            <person name="Barry K."/>
            <person name="Miller A.N."/>
            <person name="Grigoriev I.V."/>
            <person name="Debuchy R."/>
            <person name="Gladieux P."/>
            <person name="Thoren M.H."/>
            <person name="Johannesson H."/>
        </authorList>
    </citation>
    <scope>NUCLEOTIDE SEQUENCE</scope>
    <source>
        <strain evidence="2">CBS 731.68</strain>
    </source>
</reference>
<evidence type="ECO:0008006" key="4">
    <source>
        <dbReference type="Google" id="ProtNLM"/>
    </source>
</evidence>
<dbReference type="PANTHER" id="PTHR39597:SF1">
    <property type="entry name" value="UBA DOMAIN-CONTAINING PROTEIN RUP1"/>
    <property type="match status" value="1"/>
</dbReference>
<dbReference type="EMBL" id="MU853224">
    <property type="protein sequence ID" value="KAK4127617.1"/>
    <property type="molecule type" value="Genomic_DNA"/>
</dbReference>
<dbReference type="Proteomes" id="UP001302602">
    <property type="component" value="Unassembled WGS sequence"/>
</dbReference>
<organism evidence="2 3">
    <name type="scientific">Parathielavia appendiculata</name>
    <dbReference type="NCBI Taxonomy" id="2587402"/>
    <lineage>
        <taxon>Eukaryota</taxon>
        <taxon>Fungi</taxon>
        <taxon>Dikarya</taxon>
        <taxon>Ascomycota</taxon>
        <taxon>Pezizomycotina</taxon>
        <taxon>Sordariomycetes</taxon>
        <taxon>Sordariomycetidae</taxon>
        <taxon>Sordariales</taxon>
        <taxon>Chaetomiaceae</taxon>
        <taxon>Parathielavia</taxon>
    </lineage>
</organism>
<feature type="compositionally biased region" description="Pro residues" evidence="1">
    <location>
        <begin position="160"/>
        <end position="169"/>
    </location>
</feature>
<evidence type="ECO:0000313" key="2">
    <source>
        <dbReference type="EMBL" id="KAK4127617.1"/>
    </source>
</evidence>
<feature type="region of interest" description="Disordered" evidence="1">
    <location>
        <begin position="635"/>
        <end position="658"/>
    </location>
</feature>
<reference evidence="2" key="1">
    <citation type="journal article" date="2023" name="Mol. Phylogenet. Evol.">
        <title>Genome-scale phylogeny and comparative genomics of the fungal order Sordariales.</title>
        <authorList>
            <person name="Hensen N."/>
            <person name="Bonometti L."/>
            <person name="Westerberg I."/>
            <person name="Brannstrom I.O."/>
            <person name="Guillou S."/>
            <person name="Cros-Aarteil S."/>
            <person name="Calhoun S."/>
            <person name="Haridas S."/>
            <person name="Kuo A."/>
            <person name="Mondo S."/>
            <person name="Pangilinan J."/>
            <person name="Riley R."/>
            <person name="LaButti K."/>
            <person name="Andreopoulos B."/>
            <person name="Lipzen A."/>
            <person name="Chen C."/>
            <person name="Yan M."/>
            <person name="Daum C."/>
            <person name="Ng V."/>
            <person name="Clum A."/>
            <person name="Steindorff A."/>
            <person name="Ohm R.A."/>
            <person name="Martin F."/>
            <person name="Silar P."/>
            <person name="Natvig D.O."/>
            <person name="Lalanne C."/>
            <person name="Gautier V."/>
            <person name="Ament-Velasquez S.L."/>
            <person name="Kruys A."/>
            <person name="Hutchinson M.I."/>
            <person name="Powell A.J."/>
            <person name="Barry K."/>
            <person name="Miller A.N."/>
            <person name="Grigoriev I.V."/>
            <person name="Debuchy R."/>
            <person name="Gladieux P."/>
            <person name="Hiltunen Thoren M."/>
            <person name="Johannesson H."/>
        </authorList>
    </citation>
    <scope>NUCLEOTIDE SEQUENCE</scope>
    <source>
        <strain evidence="2">CBS 731.68</strain>
    </source>
</reference>
<feature type="region of interest" description="Disordered" evidence="1">
    <location>
        <begin position="834"/>
        <end position="895"/>
    </location>
</feature>
<feature type="region of interest" description="Disordered" evidence="1">
    <location>
        <begin position="95"/>
        <end position="118"/>
    </location>
</feature>
<comment type="caution">
    <text evidence="2">The sequence shown here is derived from an EMBL/GenBank/DDBJ whole genome shotgun (WGS) entry which is preliminary data.</text>
</comment>
<name>A0AAN6U739_9PEZI</name>
<keyword evidence="3" id="KW-1185">Reference proteome</keyword>
<dbReference type="AlphaFoldDB" id="A0AAN6U739"/>
<feature type="compositionally biased region" description="Low complexity" evidence="1">
    <location>
        <begin position="644"/>
        <end position="653"/>
    </location>
</feature>
<dbReference type="GO" id="GO:0016579">
    <property type="term" value="P:protein deubiquitination"/>
    <property type="evidence" value="ECO:0007669"/>
    <property type="project" value="TreeGrafter"/>
</dbReference>
<dbReference type="GeneID" id="87828950"/>
<dbReference type="PANTHER" id="PTHR39597">
    <property type="entry name" value="UBA DOMAIN-CONTAINING PROTEIN RUP1"/>
    <property type="match status" value="1"/>
</dbReference>
<evidence type="ECO:0000313" key="3">
    <source>
        <dbReference type="Proteomes" id="UP001302602"/>
    </source>
</evidence>
<feature type="compositionally biased region" description="Polar residues" evidence="1">
    <location>
        <begin position="745"/>
        <end position="771"/>
    </location>
</feature>
<feature type="compositionally biased region" description="Polar residues" evidence="1">
    <location>
        <begin position="856"/>
        <end position="865"/>
    </location>
</feature>
<dbReference type="RefSeq" id="XP_062651388.1">
    <property type="nucleotide sequence ID" value="XM_062792181.1"/>
</dbReference>
<protein>
    <recommendedName>
        <fullName evidence="4">Ubiquitin interaction domain-containing protein</fullName>
    </recommendedName>
</protein>
<proteinExistence type="predicted"/>
<dbReference type="GO" id="GO:0005634">
    <property type="term" value="C:nucleus"/>
    <property type="evidence" value="ECO:0007669"/>
    <property type="project" value="TreeGrafter"/>
</dbReference>